<reference evidence="6" key="3">
    <citation type="submission" date="2025-09" db="UniProtKB">
        <authorList>
            <consortium name="Ensembl"/>
        </authorList>
    </citation>
    <scope>IDENTIFICATION</scope>
</reference>
<dbReference type="GO" id="GO:0005737">
    <property type="term" value="C:cytoplasm"/>
    <property type="evidence" value="ECO:0007669"/>
    <property type="project" value="TreeGrafter"/>
</dbReference>
<dbReference type="InterPro" id="IPR050729">
    <property type="entry name" value="Rho-GAP"/>
</dbReference>
<feature type="domain" description="SH3" evidence="5">
    <location>
        <begin position="3"/>
        <end position="66"/>
    </location>
</feature>
<dbReference type="InterPro" id="IPR036028">
    <property type="entry name" value="SH3-like_dom_sf"/>
</dbReference>
<reference evidence="6" key="1">
    <citation type="submission" date="2015-11" db="EMBL/GenBank/DDBJ databases">
        <authorList>
            <consortium name="International Coturnix japonica Genome Analysis Consortium"/>
            <person name="Warren W."/>
            <person name="Burt D.W."/>
            <person name="Antin P.B."/>
            <person name="Lanford R."/>
            <person name="Gros J."/>
            <person name="Wilson R.K."/>
        </authorList>
    </citation>
    <scope>NUCLEOTIDE SEQUENCE [LARGE SCALE GENOMIC DNA]</scope>
</reference>
<dbReference type="GO" id="GO:0005096">
    <property type="term" value="F:GTPase activator activity"/>
    <property type="evidence" value="ECO:0007669"/>
    <property type="project" value="UniProtKB-KW"/>
</dbReference>
<evidence type="ECO:0000256" key="3">
    <source>
        <dbReference type="PROSITE-ProRule" id="PRU00192"/>
    </source>
</evidence>
<keyword evidence="1 3" id="KW-0728">SH3 domain</keyword>
<evidence type="ECO:0000256" key="1">
    <source>
        <dbReference type="ARBA" id="ARBA00022443"/>
    </source>
</evidence>
<dbReference type="PANTHER" id="PTHR23176:SF104">
    <property type="entry name" value="RHO GTPASE-ACTIVATING PROTEIN 27"/>
    <property type="match status" value="1"/>
</dbReference>
<keyword evidence="2" id="KW-0343">GTPase activation</keyword>
<accession>A0A8C2U8T8</accession>
<organism evidence="6 7">
    <name type="scientific">Coturnix japonica</name>
    <name type="common">Japanese quail</name>
    <name type="synonym">Coturnix coturnix japonica</name>
    <dbReference type="NCBI Taxonomy" id="93934"/>
    <lineage>
        <taxon>Eukaryota</taxon>
        <taxon>Metazoa</taxon>
        <taxon>Chordata</taxon>
        <taxon>Craniata</taxon>
        <taxon>Vertebrata</taxon>
        <taxon>Euteleostomi</taxon>
        <taxon>Archelosauria</taxon>
        <taxon>Archosauria</taxon>
        <taxon>Dinosauria</taxon>
        <taxon>Saurischia</taxon>
        <taxon>Theropoda</taxon>
        <taxon>Coelurosauria</taxon>
        <taxon>Aves</taxon>
        <taxon>Neognathae</taxon>
        <taxon>Galloanserae</taxon>
        <taxon>Galliformes</taxon>
        <taxon>Phasianidae</taxon>
        <taxon>Perdicinae</taxon>
        <taxon>Coturnix</taxon>
    </lineage>
</organism>
<dbReference type="Proteomes" id="UP000694412">
    <property type="component" value="Chromosome 27"/>
</dbReference>
<dbReference type="AlphaFoldDB" id="A0A8C2U8T8"/>
<dbReference type="InterPro" id="IPR001452">
    <property type="entry name" value="SH3_domain"/>
</dbReference>
<dbReference type="SUPFAM" id="SSF50044">
    <property type="entry name" value="SH3-domain"/>
    <property type="match status" value="1"/>
</dbReference>
<dbReference type="Ensembl" id="ENSCJPT00005033052.1">
    <property type="protein sequence ID" value="ENSCJPP00005024220.1"/>
    <property type="gene ID" value="ENSCJPG00005019121.1"/>
</dbReference>
<dbReference type="GeneTree" id="ENSGT00950000182860"/>
<evidence type="ECO:0000259" key="5">
    <source>
        <dbReference type="PROSITE" id="PS50002"/>
    </source>
</evidence>
<evidence type="ECO:0000313" key="6">
    <source>
        <dbReference type="Ensembl" id="ENSCJPP00005024220.1"/>
    </source>
</evidence>
<feature type="region of interest" description="Disordered" evidence="4">
    <location>
        <begin position="255"/>
        <end position="281"/>
    </location>
</feature>
<name>A0A8C2U8T8_COTJA</name>
<feature type="compositionally biased region" description="Gly residues" evidence="4">
    <location>
        <begin position="256"/>
        <end position="268"/>
    </location>
</feature>
<keyword evidence="7" id="KW-1185">Reference proteome</keyword>
<sequence length="296" mass="32364">MEAEEVYVLVEYGFEYRAKDGSVVSIQPNERYVLLGRTNQHWWHVRRDGDTRPFYVPAQYVKELPPMAAPQPLYHDMAPYGHPQHRENAKGRRDGFCLSIPLGFLCPHPYGVPASPSLCVFFVPIPVGFWSLHPQQSLGDLGHRGIWGWGLPPILGLDVPIGAVGTGSACNGCWMWGCRISPVPPLPSPPSYPCRALRTPQWRCSGAGCGAGCWVRYPLCDTAQRGHGVRPSRRCYGAKRGRKGLTGKRRQLRPCGAGGTWGGRGAGGSHPTASSAHQVSEEGPFGGVRCVGWVWG</sequence>
<dbReference type="Gene3D" id="2.30.30.40">
    <property type="entry name" value="SH3 Domains"/>
    <property type="match status" value="1"/>
</dbReference>
<evidence type="ECO:0000256" key="4">
    <source>
        <dbReference type="SAM" id="MobiDB-lite"/>
    </source>
</evidence>
<evidence type="ECO:0000256" key="2">
    <source>
        <dbReference type="ARBA" id="ARBA00022468"/>
    </source>
</evidence>
<dbReference type="PANTHER" id="PTHR23176">
    <property type="entry name" value="RHO/RAC/CDC GTPASE-ACTIVATING PROTEIN"/>
    <property type="match status" value="1"/>
</dbReference>
<evidence type="ECO:0000313" key="7">
    <source>
        <dbReference type="Proteomes" id="UP000694412"/>
    </source>
</evidence>
<proteinExistence type="predicted"/>
<reference evidence="6" key="2">
    <citation type="submission" date="2025-08" db="UniProtKB">
        <authorList>
            <consortium name="Ensembl"/>
        </authorList>
    </citation>
    <scope>IDENTIFICATION</scope>
</reference>
<dbReference type="PROSITE" id="PS50002">
    <property type="entry name" value="SH3"/>
    <property type="match status" value="1"/>
</dbReference>
<protein>
    <recommendedName>
        <fullName evidence="5">SH3 domain-containing protein</fullName>
    </recommendedName>
</protein>